<evidence type="ECO:0000256" key="10">
    <source>
        <dbReference type="SAM" id="SignalP"/>
    </source>
</evidence>
<comment type="subcellular location">
    <subcellularLocation>
        <location evidence="1">Membrane</location>
        <topology evidence="1">Single-pass membrane protein</topology>
    </subcellularLocation>
</comment>
<evidence type="ECO:0000256" key="5">
    <source>
        <dbReference type="ARBA" id="ARBA00022989"/>
    </source>
</evidence>
<dbReference type="SUPFAM" id="SSF49313">
    <property type="entry name" value="Cadherin-like"/>
    <property type="match status" value="5"/>
</dbReference>
<dbReference type="Proteomes" id="UP000663838">
    <property type="component" value="Unassembled WGS sequence"/>
</dbReference>
<evidence type="ECO:0000313" key="12">
    <source>
        <dbReference type="EMBL" id="CAF3355452.1"/>
    </source>
</evidence>
<comment type="caution">
    <text evidence="12">The sequence shown here is derived from an EMBL/GenBank/DDBJ whole genome shotgun (WGS) entry which is preliminary data.</text>
</comment>
<dbReference type="EMBL" id="CAJOBS010000937">
    <property type="protein sequence ID" value="CAF4663354.1"/>
    <property type="molecule type" value="Genomic_DNA"/>
</dbReference>
<feature type="transmembrane region" description="Helical" evidence="9">
    <location>
        <begin position="781"/>
        <end position="807"/>
    </location>
</feature>
<dbReference type="InterPro" id="IPR020894">
    <property type="entry name" value="Cadherin_CS"/>
</dbReference>
<keyword evidence="6 9" id="KW-0472">Membrane</keyword>
<dbReference type="GO" id="GO:0007156">
    <property type="term" value="P:homophilic cell adhesion via plasma membrane adhesion molecules"/>
    <property type="evidence" value="ECO:0007669"/>
    <property type="project" value="InterPro"/>
</dbReference>
<dbReference type="SMART" id="SM00112">
    <property type="entry name" value="CA"/>
    <property type="match status" value="3"/>
</dbReference>
<reference evidence="12" key="1">
    <citation type="submission" date="2021-02" db="EMBL/GenBank/DDBJ databases">
        <authorList>
            <person name="Nowell W R."/>
        </authorList>
    </citation>
    <scope>NUCLEOTIDE SEQUENCE</scope>
</reference>
<dbReference type="InterPro" id="IPR050174">
    <property type="entry name" value="Protocadherin/Cadherin-CA"/>
</dbReference>
<name>A0A817WGX9_9BILA</name>
<dbReference type="InterPro" id="IPR015919">
    <property type="entry name" value="Cadherin-like_sf"/>
</dbReference>
<organism evidence="12 14">
    <name type="scientific">Rotaria socialis</name>
    <dbReference type="NCBI Taxonomy" id="392032"/>
    <lineage>
        <taxon>Eukaryota</taxon>
        <taxon>Metazoa</taxon>
        <taxon>Spiralia</taxon>
        <taxon>Gnathifera</taxon>
        <taxon>Rotifera</taxon>
        <taxon>Eurotatoria</taxon>
        <taxon>Bdelloidea</taxon>
        <taxon>Philodinida</taxon>
        <taxon>Philodinidae</taxon>
        <taxon>Rotaria</taxon>
    </lineage>
</organism>
<evidence type="ECO:0000256" key="1">
    <source>
        <dbReference type="ARBA" id="ARBA00004167"/>
    </source>
</evidence>
<keyword evidence="4 8" id="KW-0106">Calcium</keyword>
<dbReference type="PANTHER" id="PTHR24028">
    <property type="entry name" value="CADHERIN-87A"/>
    <property type="match status" value="1"/>
</dbReference>
<keyword evidence="7" id="KW-0325">Glycoprotein</keyword>
<feature type="signal peptide" evidence="10">
    <location>
        <begin position="1"/>
        <end position="20"/>
    </location>
</feature>
<dbReference type="GO" id="GO:0005509">
    <property type="term" value="F:calcium ion binding"/>
    <property type="evidence" value="ECO:0007669"/>
    <property type="project" value="UniProtKB-UniRule"/>
</dbReference>
<evidence type="ECO:0000256" key="3">
    <source>
        <dbReference type="ARBA" id="ARBA00022737"/>
    </source>
</evidence>
<gene>
    <name evidence="12" type="ORF">KIK155_LOCUS3993</name>
    <name evidence="13" type="ORF">TOA249_LOCUS14823</name>
</gene>
<keyword evidence="5 9" id="KW-1133">Transmembrane helix</keyword>
<evidence type="ECO:0000313" key="13">
    <source>
        <dbReference type="EMBL" id="CAF4663354.1"/>
    </source>
</evidence>
<keyword evidence="2 9" id="KW-0812">Transmembrane</keyword>
<keyword evidence="3" id="KW-0677">Repeat</keyword>
<accession>A0A817WGX9</accession>
<dbReference type="InterPro" id="IPR002126">
    <property type="entry name" value="Cadherin-like_dom"/>
</dbReference>
<dbReference type="GO" id="GO:0005886">
    <property type="term" value="C:plasma membrane"/>
    <property type="evidence" value="ECO:0007669"/>
    <property type="project" value="InterPro"/>
</dbReference>
<evidence type="ECO:0000256" key="6">
    <source>
        <dbReference type="ARBA" id="ARBA00023136"/>
    </source>
</evidence>
<evidence type="ECO:0000256" key="8">
    <source>
        <dbReference type="PROSITE-ProRule" id="PRU00043"/>
    </source>
</evidence>
<sequence length="863" mass="100905">MKIFLIFLLTINLNLIETFAEISIEVSIKEEEKNGSIIVDLRSYFSSLSFLNNSNGFIIKFARPCLNIYIDERNSFIIRSLKIDREQFCPYEKHCYLNCDLFIEKEEMKLIKLKINIEDINDHKPKFKKQFYSYEFDENLSKGFRIPLEQAEDKDLSEKNSIKNYHLNVFNLTYFPFELAYDEKNHLLELILIENLEKKSENVKFLFELMVNDGENEEDKCLIEINILKTQHNNYLPPEFDLNLYRFFIFNLNETFIGKVHARNSLNLNNQQIYYRIIPSIENLNLFQINETSGEIFLNGKQNINFLNKSYEILIEAFYLNHLSSLTTVEIYFNLTYQLNNLSNNNDEQENFIQILIPKLFHKNDKKIFLKENLLVPITILQLFISSSSSSSYSSYSLDMITSIEKDYFYLKKIDQQLFELVLLKSFDYELIQKIDLDFILNKQSSTKKSIEIAIENINDCQPYFNQTDFFFTVQENNQIPFLLYTFQAYDQDHLNNIIYQIQTSDENIFSINSARGDLWISKSFDRELQSNYSLLICAFDGFYQICSSIYVNILDENDNMCKFNSSSITLTINENLPSNINLIQVQAYDSDYEQNGTLLYKLSPKTPYLNIDSTTGTIQTTINSFDYELIQTYSTLIIACDNINSLPSLCCYLKIYINIIDINDNFPYLIYPSSTNDVFIIDYSNKTMPRLKAFDNDLDLKNRFISYSIIGGSLNSSINVDYLSGQLYLLSTSAIPLYGTLIVSLSSQTNIQLTILIHDHQTDPQKFLMSIQQYSFSSQLFYFISFISIAIIIFSFVTIFVVLYFFKQKQKQKHDDDPLMNTPSTTTLSARSLVTTTTITNKKFYDTYYSFGDSVNPDIIHV</sequence>
<proteinExistence type="predicted"/>
<dbReference type="EMBL" id="CAJNYV010000301">
    <property type="protein sequence ID" value="CAF3355452.1"/>
    <property type="molecule type" value="Genomic_DNA"/>
</dbReference>
<feature type="chain" id="PRO_5036232372" description="Cadherin domain-containing protein" evidence="10">
    <location>
        <begin position="21"/>
        <end position="863"/>
    </location>
</feature>
<evidence type="ECO:0000256" key="9">
    <source>
        <dbReference type="SAM" id="Phobius"/>
    </source>
</evidence>
<keyword evidence="10" id="KW-0732">Signal</keyword>
<evidence type="ECO:0000256" key="7">
    <source>
        <dbReference type="ARBA" id="ARBA00023180"/>
    </source>
</evidence>
<dbReference type="PRINTS" id="PR00205">
    <property type="entry name" value="CADHERIN"/>
</dbReference>
<dbReference type="CDD" id="cd11304">
    <property type="entry name" value="Cadherin_repeat"/>
    <property type="match status" value="3"/>
</dbReference>
<feature type="domain" description="Cadherin" evidence="11">
    <location>
        <begin position="128"/>
        <end position="240"/>
    </location>
</feature>
<dbReference type="Gene3D" id="2.60.40.60">
    <property type="entry name" value="Cadherins"/>
    <property type="match status" value="7"/>
</dbReference>
<feature type="domain" description="Cadherin" evidence="11">
    <location>
        <begin position="466"/>
        <end position="564"/>
    </location>
</feature>
<dbReference type="PROSITE" id="PS00232">
    <property type="entry name" value="CADHERIN_1"/>
    <property type="match status" value="2"/>
</dbReference>
<dbReference type="PROSITE" id="PS50268">
    <property type="entry name" value="CADHERIN_2"/>
    <property type="match status" value="3"/>
</dbReference>
<feature type="domain" description="Cadherin" evidence="11">
    <location>
        <begin position="565"/>
        <end position="670"/>
    </location>
</feature>
<dbReference type="PANTHER" id="PTHR24028:SF146">
    <property type="entry name" value="CADHERIN 96CB, ISOFORM D-RELATED"/>
    <property type="match status" value="1"/>
</dbReference>
<dbReference type="Proteomes" id="UP000663865">
    <property type="component" value="Unassembled WGS sequence"/>
</dbReference>
<protein>
    <recommendedName>
        <fullName evidence="11">Cadherin domain-containing protein</fullName>
    </recommendedName>
</protein>
<dbReference type="Pfam" id="PF00028">
    <property type="entry name" value="Cadherin"/>
    <property type="match status" value="2"/>
</dbReference>
<dbReference type="AlphaFoldDB" id="A0A817WGX9"/>
<evidence type="ECO:0000313" key="14">
    <source>
        <dbReference type="Proteomes" id="UP000663865"/>
    </source>
</evidence>
<evidence type="ECO:0000256" key="2">
    <source>
        <dbReference type="ARBA" id="ARBA00022692"/>
    </source>
</evidence>
<evidence type="ECO:0000256" key="4">
    <source>
        <dbReference type="ARBA" id="ARBA00022837"/>
    </source>
</evidence>
<evidence type="ECO:0000259" key="11">
    <source>
        <dbReference type="PROSITE" id="PS50268"/>
    </source>
</evidence>